<organism evidence="1 2">
    <name type="scientific">Rahnella sp. (strain Y9602)</name>
    <dbReference type="NCBI Taxonomy" id="2703885"/>
    <lineage>
        <taxon>Bacteria</taxon>
        <taxon>Pseudomonadati</taxon>
        <taxon>Pseudomonadota</taxon>
        <taxon>Gammaproteobacteria</taxon>
        <taxon>Enterobacterales</taxon>
        <taxon>Yersiniaceae</taxon>
        <taxon>Rahnella</taxon>
    </lineage>
</organism>
<protein>
    <submittedName>
        <fullName evidence="1">Uncharacterized protein</fullName>
    </submittedName>
</protein>
<evidence type="ECO:0000313" key="1">
    <source>
        <dbReference type="EMBL" id="ADW76599.1"/>
    </source>
</evidence>
<dbReference type="KEGG" id="rah:Rahaq_5024"/>
<evidence type="ECO:0000313" key="2">
    <source>
        <dbReference type="Proteomes" id="UP000007257"/>
    </source>
</evidence>
<reference evidence="2" key="1">
    <citation type="submission" date="2011-01" db="EMBL/GenBank/DDBJ databases">
        <title>Complete sequence of plasmid1 of Rahnella sp. Y9602.</title>
        <authorList>
            <consortium name="US DOE Joint Genome Institute"/>
            <person name="Lucas S."/>
            <person name="Copeland A."/>
            <person name="Lapidus A."/>
            <person name="Cheng J.-F."/>
            <person name="Goodwin L."/>
            <person name="Pitluck S."/>
            <person name="Lu M."/>
            <person name="Detter J.C."/>
            <person name="Han C."/>
            <person name="Tapia R."/>
            <person name="Land M."/>
            <person name="Hauser L."/>
            <person name="Kyrpides N."/>
            <person name="Ivanova N."/>
            <person name="Ovchinnikova G."/>
            <person name="Pagani I."/>
            <person name="Sobecky P.A."/>
            <person name="Martinez R.J."/>
            <person name="Woyke T."/>
        </authorList>
    </citation>
    <scope>NUCLEOTIDE SEQUENCE [LARGE SCALE GENOMIC DNA]</scope>
    <source>
        <strain evidence="2">Y9602</strain>
        <plasmid evidence="2">pRAHAQ01</plasmid>
    </source>
</reference>
<dbReference type="Proteomes" id="UP000007257">
    <property type="component" value="Plasmid pRAHAQ01"/>
</dbReference>
<sequence length="31" mass="3445">MGWSLILAAGLIDNRDAPSERLMMDGDFMDC</sequence>
<gene>
    <name evidence="1" type="ordered locus">Rahaq_5024</name>
</gene>
<reference evidence="1 2" key="2">
    <citation type="journal article" date="2012" name="J. Bacteriol.">
        <title>Complete Genome Sequence of Rahnella sp. Strain Y9602, a Gammaproteobacterium Isolate from Metal- and Radionuclide-Contaminated Soil.</title>
        <authorList>
            <person name="Martinez R.J."/>
            <person name="Bruce D."/>
            <person name="Detter C."/>
            <person name="Goodwin L.A."/>
            <person name="Han J."/>
            <person name="Han C.S."/>
            <person name="Held B."/>
            <person name="Land M.L."/>
            <person name="Mikhailova N."/>
            <person name="Nolan M."/>
            <person name="Pennacchio L."/>
            <person name="Pitluck S."/>
            <person name="Tapia R."/>
            <person name="Woyke T."/>
            <person name="Sobecky P.A."/>
        </authorList>
    </citation>
    <scope>NUCLEOTIDE SEQUENCE [LARGE SCALE GENOMIC DNA]</scope>
    <source>
        <strain evidence="1 2">Y9602</strain>
        <plasmid evidence="1 2">pRAHAQ01</plasmid>
    </source>
</reference>
<dbReference type="HOGENOM" id="CLU_3398077_0_0_6"/>
<dbReference type="EMBL" id="CP002506">
    <property type="protein sequence ID" value="ADW76599.1"/>
    <property type="molecule type" value="Genomic_DNA"/>
</dbReference>
<accession>A0A0H3FHH3</accession>
<keyword evidence="1" id="KW-0614">Plasmid</keyword>
<dbReference type="AlphaFoldDB" id="A0A0H3FHH3"/>
<geneLocation type="plasmid" evidence="1 2">
    <name>pRAHAQ01</name>
</geneLocation>
<proteinExistence type="predicted"/>
<name>A0A0H3FHH3_RAHSY</name>